<evidence type="ECO:0000313" key="2">
    <source>
        <dbReference type="EMBL" id="OXA37794.1"/>
    </source>
</evidence>
<keyword evidence="1" id="KW-0732">Signal</keyword>
<accession>A0A226CYV2</accession>
<organism evidence="2 3">
    <name type="scientific">Folsomia candida</name>
    <name type="common">Springtail</name>
    <dbReference type="NCBI Taxonomy" id="158441"/>
    <lineage>
        <taxon>Eukaryota</taxon>
        <taxon>Metazoa</taxon>
        <taxon>Ecdysozoa</taxon>
        <taxon>Arthropoda</taxon>
        <taxon>Hexapoda</taxon>
        <taxon>Collembola</taxon>
        <taxon>Entomobryomorpha</taxon>
        <taxon>Isotomoidea</taxon>
        <taxon>Isotomidae</taxon>
        <taxon>Proisotominae</taxon>
        <taxon>Folsomia</taxon>
    </lineage>
</organism>
<evidence type="ECO:0000256" key="1">
    <source>
        <dbReference type="SAM" id="SignalP"/>
    </source>
</evidence>
<dbReference type="Proteomes" id="UP000198287">
    <property type="component" value="Unassembled WGS sequence"/>
</dbReference>
<proteinExistence type="predicted"/>
<keyword evidence="3" id="KW-1185">Reference proteome</keyword>
<gene>
    <name evidence="2" type="ORF">Fcan01_27436</name>
</gene>
<comment type="caution">
    <text evidence="2">The sequence shown here is derived from an EMBL/GenBank/DDBJ whole genome shotgun (WGS) entry which is preliminary data.</text>
</comment>
<dbReference type="AlphaFoldDB" id="A0A226CYV2"/>
<dbReference type="EMBL" id="LNIX01000052">
    <property type="protein sequence ID" value="OXA37794.1"/>
    <property type="molecule type" value="Genomic_DNA"/>
</dbReference>
<reference evidence="2 3" key="1">
    <citation type="submission" date="2015-12" db="EMBL/GenBank/DDBJ databases">
        <title>The genome of Folsomia candida.</title>
        <authorList>
            <person name="Faddeeva A."/>
            <person name="Derks M.F."/>
            <person name="Anvar Y."/>
            <person name="Smit S."/>
            <person name="Van Straalen N."/>
            <person name="Roelofs D."/>
        </authorList>
    </citation>
    <scope>NUCLEOTIDE SEQUENCE [LARGE SCALE GENOMIC DNA]</scope>
    <source>
        <strain evidence="2 3">VU population</strain>
        <tissue evidence="2">Whole body</tissue>
    </source>
</reference>
<evidence type="ECO:0008006" key="4">
    <source>
        <dbReference type="Google" id="ProtNLM"/>
    </source>
</evidence>
<feature type="chain" id="PRO_5013144214" description="Ricin B lectin domain-containing protein" evidence="1">
    <location>
        <begin position="32"/>
        <end position="200"/>
    </location>
</feature>
<name>A0A226CYV2_FOLCA</name>
<feature type="signal peptide" evidence="1">
    <location>
        <begin position="1"/>
        <end position="31"/>
    </location>
</feature>
<protein>
    <recommendedName>
        <fullName evidence="4">Ricin B lectin domain-containing protein</fullName>
    </recommendedName>
</protein>
<evidence type="ECO:0000313" key="3">
    <source>
        <dbReference type="Proteomes" id="UP000198287"/>
    </source>
</evidence>
<sequence length="200" mass="23008">MYHNLYFKLQNVLPILLLVTLGFLFLSGIEAQIDESIIPDGNYLLGSLSQVAVFLTSLQEMTQNPMRLGNVTSERWMAEFPLQQVWTITKSPYYPDQGDYQLRYIRTHGEYGMNNVDFELPPGSSFPVYHFWRVIDVEGTNLVQLRSVLQFDWDGVGEQCLKHNGNGTDATFEECDTQDWTQHWIYIDPVSLGSVVEQTD</sequence>